<reference evidence="2" key="1">
    <citation type="submission" date="2012-02" db="EMBL/GenBank/DDBJ databases">
        <title>Complete genome sequence of Rickettsia montanensis strain OSU 85-930.</title>
        <authorList>
            <person name="Johnson S.L."/>
            <person name="Munk A.C."/>
            <person name="Han S."/>
            <person name="Bruce D.C."/>
            <person name="Dasch G.A."/>
        </authorList>
    </citation>
    <scope>NUCLEOTIDE SEQUENCE [LARGE SCALE GENOMIC DNA]</scope>
    <source>
        <strain evidence="2">OSU 85-930</strain>
    </source>
</reference>
<dbReference type="AlphaFoldDB" id="H8KB30"/>
<protein>
    <submittedName>
        <fullName evidence="1">ComEC/Rec2-like protein</fullName>
    </submittedName>
</protein>
<organism evidence="1 2">
    <name type="scientific">Rickettsia montanensis (strain OSU 85-930)</name>
    <dbReference type="NCBI Taxonomy" id="1105114"/>
    <lineage>
        <taxon>Bacteria</taxon>
        <taxon>Pseudomonadati</taxon>
        <taxon>Pseudomonadota</taxon>
        <taxon>Alphaproteobacteria</taxon>
        <taxon>Rickettsiales</taxon>
        <taxon>Rickettsiaceae</taxon>
        <taxon>Rickettsieae</taxon>
        <taxon>Rickettsia</taxon>
        <taxon>spotted fever group</taxon>
    </lineage>
</organism>
<dbReference type="KEGG" id="rmo:MCI_04260"/>
<gene>
    <name evidence="1" type="ordered locus">MCI_04260</name>
</gene>
<dbReference type="EMBL" id="CP003340">
    <property type="protein sequence ID" value="AFC73696.1"/>
    <property type="molecule type" value="Genomic_DNA"/>
</dbReference>
<dbReference type="Proteomes" id="UP000008008">
    <property type="component" value="Chromosome"/>
</dbReference>
<evidence type="ECO:0000313" key="2">
    <source>
        <dbReference type="Proteomes" id="UP000008008"/>
    </source>
</evidence>
<dbReference type="RefSeq" id="WP_014409776.1">
    <property type="nucleotide sequence ID" value="NC_017043.1"/>
</dbReference>
<proteinExistence type="predicted"/>
<evidence type="ECO:0000313" key="1">
    <source>
        <dbReference type="EMBL" id="AFC73696.1"/>
    </source>
</evidence>
<sequence length="59" mass="6883">MIIAFIFGIFISRVTNLHSEMLYKPIITKISGKIESIKPTIIRRISSIKSHKDRKNRKN</sequence>
<keyword evidence="2" id="KW-1185">Reference proteome</keyword>
<accession>H8KB30</accession>
<name>H8KB30_RICMS</name>
<dbReference type="HOGENOM" id="CLU_210421_0_0_5"/>